<dbReference type="PANTHER" id="PTHR31102">
    <property type="match status" value="1"/>
</dbReference>
<keyword evidence="3" id="KW-1185">Reference proteome</keyword>
<dbReference type="Proteomes" id="UP000269945">
    <property type="component" value="Unassembled WGS sequence"/>
</dbReference>
<accession>A0A9X9QAE4</accession>
<evidence type="ECO:0000256" key="1">
    <source>
        <dbReference type="ARBA" id="ARBA00007367"/>
    </source>
</evidence>
<comment type="caution">
    <text evidence="2">The sequence shown here is derived from an EMBL/GenBank/DDBJ whole genome shotgun (WGS) entry which is preliminary data.</text>
</comment>
<gene>
    <name evidence="2" type="ORF">BN2614_LOCUS1</name>
</gene>
<dbReference type="EMBL" id="CYRY02046164">
    <property type="protein sequence ID" value="VCX41810.1"/>
    <property type="molecule type" value="Genomic_DNA"/>
</dbReference>
<dbReference type="InterPro" id="IPR051843">
    <property type="entry name" value="CPA1_transporter"/>
</dbReference>
<sequence>MCFAGFSFKEKIFIALSWMPKATVQAVLGPLALETARFSAPHLEPYSK</sequence>
<organism evidence="2 3">
    <name type="scientific">Gulo gulo</name>
    <name type="common">Wolverine</name>
    <name type="synonym">Gluton</name>
    <dbReference type="NCBI Taxonomy" id="48420"/>
    <lineage>
        <taxon>Eukaryota</taxon>
        <taxon>Metazoa</taxon>
        <taxon>Chordata</taxon>
        <taxon>Craniata</taxon>
        <taxon>Vertebrata</taxon>
        <taxon>Euteleostomi</taxon>
        <taxon>Mammalia</taxon>
        <taxon>Eutheria</taxon>
        <taxon>Laurasiatheria</taxon>
        <taxon>Carnivora</taxon>
        <taxon>Caniformia</taxon>
        <taxon>Musteloidea</taxon>
        <taxon>Mustelidae</taxon>
        <taxon>Guloninae</taxon>
        <taxon>Gulo</taxon>
    </lineage>
</organism>
<reference evidence="2 3" key="1">
    <citation type="submission" date="2018-10" db="EMBL/GenBank/DDBJ databases">
        <authorList>
            <person name="Ekblom R."/>
            <person name="Jareborg N."/>
        </authorList>
    </citation>
    <scope>NUCLEOTIDE SEQUENCE [LARGE SCALE GENOMIC DNA]</scope>
    <source>
        <tissue evidence="2">Muscle</tissue>
    </source>
</reference>
<evidence type="ECO:0000313" key="3">
    <source>
        <dbReference type="Proteomes" id="UP000269945"/>
    </source>
</evidence>
<evidence type="ECO:0000313" key="2">
    <source>
        <dbReference type="EMBL" id="VCX41810.1"/>
    </source>
</evidence>
<dbReference type="PANTHER" id="PTHR31102:SF5">
    <property type="entry name" value="SLC9B1-LIKE PROTEIN SLC9B1P1-RELATED"/>
    <property type="match status" value="1"/>
</dbReference>
<dbReference type="GO" id="GO:0098662">
    <property type="term" value="P:inorganic cation transmembrane transport"/>
    <property type="evidence" value="ECO:0007669"/>
    <property type="project" value="TreeGrafter"/>
</dbReference>
<comment type="similarity">
    <text evidence="1">Belongs to the monovalent cation:proton antiporter 1 (CPA1) transporter (TC 2.A.36) family.</text>
</comment>
<protein>
    <submittedName>
        <fullName evidence="2">Uncharacterized protein</fullName>
    </submittedName>
</protein>
<feature type="non-terminal residue" evidence="2">
    <location>
        <position position="1"/>
    </location>
</feature>
<proteinExistence type="inferred from homology"/>
<dbReference type="AlphaFoldDB" id="A0A9X9QAE4"/>
<name>A0A9X9QAE4_GULGU</name>